<evidence type="ECO:0000256" key="9">
    <source>
        <dbReference type="ARBA" id="ARBA00033102"/>
    </source>
</evidence>
<dbReference type="FunFam" id="3.20.20.70:FF:000030">
    <property type="entry name" value="Nicotinate-nucleotide pyrophosphorylase, carboxylating"/>
    <property type="match status" value="1"/>
</dbReference>
<dbReference type="EC" id="2.4.2.19" evidence="5"/>
<dbReference type="UniPathway" id="UPA00253">
    <property type="reaction ID" value="UER00331"/>
</dbReference>
<dbReference type="SUPFAM" id="SSF51690">
    <property type="entry name" value="Nicotinate/Quinolinate PRTase C-terminal domain-like"/>
    <property type="match status" value="1"/>
</dbReference>
<dbReference type="InterPro" id="IPR002638">
    <property type="entry name" value="Quinolinate_PRibosylTrfase_C"/>
</dbReference>
<dbReference type="SUPFAM" id="SSF54675">
    <property type="entry name" value="Nicotinate/Quinolinate PRTase N-terminal domain-like"/>
    <property type="match status" value="1"/>
</dbReference>
<dbReference type="PATRIC" id="fig|1298851.3.peg.1354"/>
<comment type="catalytic activity">
    <reaction evidence="10">
        <text>nicotinate beta-D-ribonucleotide + CO2 + diphosphate = quinolinate + 5-phospho-alpha-D-ribose 1-diphosphate + 2 H(+)</text>
        <dbReference type="Rhea" id="RHEA:12733"/>
        <dbReference type="ChEBI" id="CHEBI:15378"/>
        <dbReference type="ChEBI" id="CHEBI:16526"/>
        <dbReference type="ChEBI" id="CHEBI:29959"/>
        <dbReference type="ChEBI" id="CHEBI:33019"/>
        <dbReference type="ChEBI" id="CHEBI:57502"/>
        <dbReference type="ChEBI" id="CHEBI:58017"/>
        <dbReference type="EC" id="2.4.2.19"/>
    </reaction>
</comment>
<dbReference type="KEGG" id="ttk:TST_1280"/>
<evidence type="ECO:0000256" key="2">
    <source>
        <dbReference type="ARBA" id="ARBA00004893"/>
    </source>
</evidence>
<sequence>MRLHPILYREQLISFLKEDLGHGDITTLSLTFPEEKRTAKIIAKEDLIVAGLPFVKEVFKILDPESRVDVHTLEGQMAFKGQTIAEITAKTEALLMGERTALNLFQRLCGIATLTREMVEKIRGTKAQLVDTRKTTPGLRIFEKYAVRIGGAKNHRMGLYDCAMIKDNHIAAAGSIKKAVEEVRRNAPYPIKIEVEVETLEQLQEAIDAGANIVLLDNMDIETMKEAVKIAKGKVLLEASGGITPDNITQIAQTGVDYISTGFVVHHAVWKDISLKME</sequence>
<dbReference type="InterPro" id="IPR037128">
    <property type="entry name" value="Quinolinate_PRibosylTase_N_sf"/>
</dbReference>
<evidence type="ECO:0000256" key="8">
    <source>
        <dbReference type="ARBA" id="ARBA00022679"/>
    </source>
</evidence>
<evidence type="ECO:0000256" key="6">
    <source>
        <dbReference type="ARBA" id="ARBA00022642"/>
    </source>
</evidence>
<dbReference type="InterPro" id="IPR027277">
    <property type="entry name" value="NadC/ModD"/>
</dbReference>
<dbReference type="NCBIfam" id="TIGR00078">
    <property type="entry name" value="nadC"/>
    <property type="match status" value="1"/>
</dbReference>
<gene>
    <name evidence="15" type="primary">nadC</name>
    <name evidence="15" type="ORF">TST_1280</name>
</gene>
<dbReference type="GO" id="GO:0034213">
    <property type="term" value="P:quinolinate catabolic process"/>
    <property type="evidence" value="ECO:0007669"/>
    <property type="project" value="TreeGrafter"/>
</dbReference>
<comment type="function">
    <text evidence="1">Involved in the catabolism of quinolinic acid (QA).</text>
</comment>
<reference evidence="16" key="1">
    <citation type="journal article" date="2018" name="Science">
        <title>A primordial and reversible TCA cycle in a facultatively chemolithoautotrophic thermophile.</title>
        <authorList>
            <person name="Nunoura T."/>
            <person name="Chikaraishi Y."/>
            <person name="Izaki R."/>
            <person name="Suwa T."/>
            <person name="Sato T."/>
            <person name="Harada T."/>
            <person name="Mori K."/>
            <person name="Kato Y."/>
            <person name="Miyazaki M."/>
            <person name="Shimamura S."/>
            <person name="Yanagawa K."/>
            <person name="Shuto A."/>
            <person name="Ohkouchi N."/>
            <person name="Fujita N."/>
            <person name="Takaki Y."/>
            <person name="Atomi H."/>
            <person name="Takai K."/>
        </authorList>
    </citation>
    <scope>NUCLEOTIDE SEQUENCE [LARGE SCALE GENOMIC DNA]</scope>
    <source>
        <strain evidence="16">DSM 17441 / JCM 13301 / NBRC 103674 / ABI70S6</strain>
    </source>
</reference>
<dbReference type="Pfam" id="PF01729">
    <property type="entry name" value="QRPTase_C"/>
    <property type="match status" value="1"/>
</dbReference>
<comment type="pathway">
    <text evidence="2">Cofactor biosynthesis; NAD(+) biosynthesis; nicotinate D-ribonucleotide from quinolinate: step 1/1.</text>
</comment>
<proteinExistence type="inferred from homology"/>
<organism evidence="15 16">
    <name type="scientific">Thermosulfidibacter takaii (strain DSM 17441 / JCM 13301 / NBRC 103674 / ABI70S6)</name>
    <dbReference type="NCBI Taxonomy" id="1298851"/>
    <lineage>
        <taxon>Bacteria</taxon>
        <taxon>Pseudomonadati</taxon>
        <taxon>Thermosulfidibacterota</taxon>
        <taxon>Thermosulfidibacteria</taxon>
        <taxon>Thermosulfidibacterales</taxon>
        <taxon>Thermosulfidibacteraceae</taxon>
    </lineage>
</organism>
<evidence type="ECO:0000256" key="1">
    <source>
        <dbReference type="ARBA" id="ARBA00003237"/>
    </source>
</evidence>
<dbReference type="OrthoDB" id="9782546at2"/>
<dbReference type="InterPro" id="IPR022412">
    <property type="entry name" value="Quinolinate_PRibosylTrfase_N"/>
</dbReference>
<evidence type="ECO:0000259" key="14">
    <source>
        <dbReference type="Pfam" id="PF02749"/>
    </source>
</evidence>
<keyword evidence="7 12" id="KW-0328">Glycosyltransferase</keyword>
<dbReference type="EMBL" id="AP013035">
    <property type="protein sequence ID" value="BAT72067.1"/>
    <property type="molecule type" value="Genomic_DNA"/>
</dbReference>
<dbReference type="GO" id="GO:0004514">
    <property type="term" value="F:nicotinate-nucleotide diphosphorylase (carboxylating) activity"/>
    <property type="evidence" value="ECO:0007669"/>
    <property type="project" value="UniProtKB-EC"/>
</dbReference>
<dbReference type="InterPro" id="IPR036068">
    <property type="entry name" value="Nicotinate_pribotase-like_C"/>
</dbReference>
<dbReference type="GO" id="GO:0009435">
    <property type="term" value="P:NAD+ biosynthetic process"/>
    <property type="evidence" value="ECO:0007669"/>
    <property type="project" value="UniProtKB-UniPathway"/>
</dbReference>
<evidence type="ECO:0000256" key="4">
    <source>
        <dbReference type="ARBA" id="ARBA00011218"/>
    </source>
</evidence>
<dbReference type="PANTHER" id="PTHR32179">
    <property type="entry name" value="NICOTINATE-NUCLEOTIDE PYROPHOSPHORYLASE [CARBOXYLATING]"/>
    <property type="match status" value="1"/>
</dbReference>
<dbReference type="Gene3D" id="3.90.1170.20">
    <property type="entry name" value="Quinolinate phosphoribosyl transferase, N-terminal domain"/>
    <property type="match status" value="1"/>
</dbReference>
<evidence type="ECO:0000259" key="13">
    <source>
        <dbReference type="Pfam" id="PF01729"/>
    </source>
</evidence>
<dbReference type="PIRSF" id="PIRSF006250">
    <property type="entry name" value="NadC_ModD"/>
    <property type="match status" value="1"/>
</dbReference>
<dbReference type="CDD" id="cd01572">
    <property type="entry name" value="QPRTase"/>
    <property type="match status" value="1"/>
</dbReference>
<evidence type="ECO:0000313" key="16">
    <source>
        <dbReference type="Proteomes" id="UP000063234"/>
    </source>
</evidence>
<dbReference type="FunFam" id="3.90.1170.20:FF:000001">
    <property type="entry name" value="Nicotinate-nucleotide diphosphorylase (Carboxylating)"/>
    <property type="match status" value="1"/>
</dbReference>
<dbReference type="InterPro" id="IPR013785">
    <property type="entry name" value="Aldolase_TIM"/>
</dbReference>
<comment type="subunit">
    <text evidence="4">Hexamer formed by 3 homodimers.</text>
</comment>
<evidence type="ECO:0000256" key="5">
    <source>
        <dbReference type="ARBA" id="ARBA00011944"/>
    </source>
</evidence>
<dbReference type="AlphaFoldDB" id="A0A0S3QUR8"/>
<dbReference type="Pfam" id="PF02749">
    <property type="entry name" value="QRPTase_N"/>
    <property type="match status" value="1"/>
</dbReference>
<feature type="domain" description="Quinolinate phosphoribosyl transferase C-terminal" evidence="13">
    <location>
        <begin position="111"/>
        <end position="276"/>
    </location>
</feature>
<protein>
    <recommendedName>
        <fullName evidence="11">Probable nicotinate-nucleotide pyrophosphorylase [carboxylating]</fullName>
        <ecNumber evidence="5">2.4.2.19</ecNumber>
    </recommendedName>
    <alternativeName>
        <fullName evidence="9">Quinolinate phosphoribosyltransferase [decarboxylating]</fullName>
    </alternativeName>
</protein>
<dbReference type="GO" id="GO:0005737">
    <property type="term" value="C:cytoplasm"/>
    <property type="evidence" value="ECO:0007669"/>
    <property type="project" value="TreeGrafter"/>
</dbReference>
<comment type="similarity">
    <text evidence="3 12">Belongs to the NadC/ModD family.</text>
</comment>
<dbReference type="STRING" id="1298851.TST_1280"/>
<evidence type="ECO:0000256" key="10">
    <source>
        <dbReference type="ARBA" id="ARBA00047445"/>
    </source>
</evidence>
<dbReference type="Gene3D" id="3.20.20.70">
    <property type="entry name" value="Aldolase class I"/>
    <property type="match status" value="1"/>
</dbReference>
<evidence type="ECO:0000313" key="15">
    <source>
        <dbReference type="EMBL" id="BAT72067.1"/>
    </source>
</evidence>
<keyword evidence="16" id="KW-1185">Reference proteome</keyword>
<evidence type="ECO:0000256" key="12">
    <source>
        <dbReference type="PIRNR" id="PIRNR006250"/>
    </source>
</evidence>
<evidence type="ECO:0000256" key="3">
    <source>
        <dbReference type="ARBA" id="ARBA00009400"/>
    </source>
</evidence>
<evidence type="ECO:0000256" key="7">
    <source>
        <dbReference type="ARBA" id="ARBA00022676"/>
    </source>
</evidence>
<accession>A0A0S3QUR8</accession>
<evidence type="ECO:0000256" key="11">
    <source>
        <dbReference type="ARBA" id="ARBA00069173"/>
    </source>
</evidence>
<keyword evidence="6" id="KW-0662">Pyridine nucleotide biosynthesis</keyword>
<dbReference type="InterPro" id="IPR004393">
    <property type="entry name" value="NadC"/>
</dbReference>
<feature type="domain" description="Quinolinate phosphoribosyl transferase N-terminal" evidence="14">
    <location>
        <begin position="24"/>
        <end position="109"/>
    </location>
</feature>
<dbReference type="Proteomes" id="UP000063234">
    <property type="component" value="Chromosome"/>
</dbReference>
<keyword evidence="8 12" id="KW-0808">Transferase</keyword>
<name>A0A0S3QUR8_THET7</name>
<dbReference type="PANTHER" id="PTHR32179:SF3">
    <property type="entry name" value="NICOTINATE-NUCLEOTIDE PYROPHOSPHORYLASE [CARBOXYLATING]"/>
    <property type="match status" value="1"/>
</dbReference>